<feature type="transmembrane region" description="Helical" evidence="1">
    <location>
        <begin position="6"/>
        <end position="27"/>
    </location>
</feature>
<dbReference type="AlphaFoldDB" id="A0A8E2AKN5"/>
<keyword evidence="1" id="KW-1133">Transmembrane helix</keyword>
<accession>A0A8E2AKN5</accession>
<evidence type="ECO:0000313" key="2">
    <source>
        <dbReference type="EMBL" id="OCH83609.1"/>
    </source>
</evidence>
<keyword evidence="1" id="KW-0472">Membrane</keyword>
<name>A0A8E2AKN5_9APHY</name>
<keyword evidence="1" id="KW-0812">Transmembrane</keyword>
<organism evidence="2 3">
    <name type="scientific">Obba rivulosa</name>
    <dbReference type="NCBI Taxonomy" id="1052685"/>
    <lineage>
        <taxon>Eukaryota</taxon>
        <taxon>Fungi</taxon>
        <taxon>Dikarya</taxon>
        <taxon>Basidiomycota</taxon>
        <taxon>Agaricomycotina</taxon>
        <taxon>Agaricomycetes</taxon>
        <taxon>Polyporales</taxon>
        <taxon>Gelatoporiaceae</taxon>
        <taxon>Obba</taxon>
    </lineage>
</organism>
<dbReference type="Proteomes" id="UP000250043">
    <property type="component" value="Unassembled WGS sequence"/>
</dbReference>
<proteinExistence type="predicted"/>
<reference evidence="2 3" key="1">
    <citation type="submission" date="2016-07" db="EMBL/GenBank/DDBJ databases">
        <title>Draft genome of the white-rot fungus Obba rivulosa 3A-2.</title>
        <authorList>
            <consortium name="DOE Joint Genome Institute"/>
            <person name="Miettinen O."/>
            <person name="Riley R."/>
            <person name="Acob R."/>
            <person name="Barry K."/>
            <person name="Cullen D."/>
            <person name="De Vries R."/>
            <person name="Hainaut M."/>
            <person name="Hatakka A."/>
            <person name="Henrissat B."/>
            <person name="Hilden K."/>
            <person name="Kuo R."/>
            <person name="Labutti K."/>
            <person name="Lipzen A."/>
            <person name="Makela M.R."/>
            <person name="Sandor L."/>
            <person name="Spatafora J.W."/>
            <person name="Grigoriev I.V."/>
            <person name="Hibbett D.S."/>
        </authorList>
    </citation>
    <scope>NUCLEOTIDE SEQUENCE [LARGE SCALE GENOMIC DNA]</scope>
    <source>
        <strain evidence="2 3">3A-2</strain>
    </source>
</reference>
<protein>
    <submittedName>
        <fullName evidence="2">Uncharacterized protein</fullName>
    </submittedName>
</protein>
<sequence>MPSLATIVSAIVGGCVLVTLLLFYAIWSIRCDQAEIQRQRHSRQHADRYAFQLLECNQRRARRVNPVFATPIQDSGEQKEYLLFSEDALTLSSQDLADVRISEELKMAKLAEEVARESGARREPGAGSPPL</sequence>
<keyword evidence="3" id="KW-1185">Reference proteome</keyword>
<evidence type="ECO:0000313" key="3">
    <source>
        <dbReference type="Proteomes" id="UP000250043"/>
    </source>
</evidence>
<evidence type="ECO:0000256" key="1">
    <source>
        <dbReference type="SAM" id="Phobius"/>
    </source>
</evidence>
<dbReference type="EMBL" id="KV722937">
    <property type="protein sequence ID" value="OCH83609.1"/>
    <property type="molecule type" value="Genomic_DNA"/>
</dbReference>
<gene>
    <name evidence="2" type="ORF">OBBRIDRAFT_808874</name>
</gene>